<comment type="caution">
    <text evidence="6">The sequence shown here is derived from an EMBL/GenBank/DDBJ whole genome shotgun (WGS) entry which is preliminary data.</text>
</comment>
<dbReference type="EC" id="5.4.2.11" evidence="2"/>
<comment type="similarity">
    <text evidence="1">Belongs to the phosphoglycerate mutase family. BPG-dependent PGAM subfamily.</text>
</comment>
<dbReference type="GO" id="GO:0004619">
    <property type="term" value="F:phosphoglycerate mutase activity"/>
    <property type="evidence" value="ECO:0007669"/>
    <property type="project" value="UniProtKB-EC"/>
</dbReference>
<evidence type="ECO:0000256" key="2">
    <source>
        <dbReference type="ARBA" id="ARBA00012028"/>
    </source>
</evidence>
<dbReference type="InterPro" id="IPR005952">
    <property type="entry name" value="Phosphogly_mut1"/>
</dbReference>
<evidence type="ECO:0000313" key="6">
    <source>
        <dbReference type="EMBL" id="RRK11336.1"/>
    </source>
</evidence>
<name>A0A3R8J8K8_9LACO</name>
<evidence type="ECO:0000256" key="5">
    <source>
        <dbReference type="PIRSR" id="PIRSR613078-2"/>
    </source>
</evidence>
<dbReference type="GO" id="GO:0006096">
    <property type="term" value="P:glycolytic process"/>
    <property type="evidence" value="ECO:0007669"/>
    <property type="project" value="UniProtKB-KW"/>
</dbReference>
<keyword evidence="7" id="KW-1185">Reference proteome</keyword>
<proteinExistence type="inferred from homology"/>
<dbReference type="AlphaFoldDB" id="A0A3R8J8K8"/>
<dbReference type="InterPro" id="IPR013078">
    <property type="entry name" value="His_Pase_superF_clade-1"/>
</dbReference>
<reference evidence="6 7" key="1">
    <citation type="submission" date="2018-08" db="EMBL/GenBank/DDBJ databases">
        <title>Genome Lactobacillus garii FI11369.</title>
        <authorList>
            <person name="Diaz M."/>
            <person name="Narbad A."/>
        </authorList>
    </citation>
    <scope>NUCLEOTIDE SEQUENCE [LARGE SCALE GENOMIC DNA]</scope>
    <source>
        <strain evidence="6 7">FI11369</strain>
    </source>
</reference>
<organism evidence="6 7">
    <name type="scientific">Lactiplantibacillus garii</name>
    <dbReference type="NCBI Taxonomy" id="2306423"/>
    <lineage>
        <taxon>Bacteria</taxon>
        <taxon>Bacillati</taxon>
        <taxon>Bacillota</taxon>
        <taxon>Bacilli</taxon>
        <taxon>Lactobacillales</taxon>
        <taxon>Lactobacillaceae</taxon>
        <taxon>Lactiplantibacillus</taxon>
    </lineage>
</organism>
<evidence type="ECO:0000256" key="3">
    <source>
        <dbReference type="ARBA" id="ARBA00023152"/>
    </source>
</evidence>
<protein>
    <recommendedName>
        <fullName evidence="2">phosphoglycerate mutase (2,3-diphosphoglycerate-dependent)</fullName>
        <ecNumber evidence="2">5.4.2.11</ecNumber>
    </recommendedName>
</protein>
<dbReference type="PANTHER" id="PTHR11931">
    <property type="entry name" value="PHOSPHOGLYCERATE MUTASE"/>
    <property type="match status" value="1"/>
</dbReference>
<dbReference type="CDD" id="cd07067">
    <property type="entry name" value="HP_PGM_like"/>
    <property type="match status" value="1"/>
</dbReference>
<dbReference type="RefSeq" id="WP_125071418.1">
    <property type="nucleotide sequence ID" value="NZ_QWZQ01000006.1"/>
</dbReference>
<keyword evidence="4" id="KW-0413">Isomerase</keyword>
<dbReference type="Proteomes" id="UP000283633">
    <property type="component" value="Unassembled WGS sequence"/>
</dbReference>
<dbReference type="SMART" id="SM00855">
    <property type="entry name" value="PGAM"/>
    <property type="match status" value="1"/>
</dbReference>
<feature type="binding site" evidence="5">
    <location>
        <position position="60"/>
    </location>
    <ligand>
        <name>substrate</name>
    </ligand>
</feature>
<keyword evidence="3" id="KW-0324">Glycolysis</keyword>
<evidence type="ECO:0000256" key="4">
    <source>
        <dbReference type="ARBA" id="ARBA00023235"/>
    </source>
</evidence>
<gene>
    <name evidence="6" type="ORF">D1831_02870</name>
</gene>
<dbReference type="OrthoDB" id="4131070at2"/>
<dbReference type="EMBL" id="QWZQ01000006">
    <property type="protein sequence ID" value="RRK11336.1"/>
    <property type="molecule type" value="Genomic_DNA"/>
</dbReference>
<dbReference type="Pfam" id="PF00300">
    <property type="entry name" value="His_Phos_1"/>
    <property type="match status" value="1"/>
</dbReference>
<sequence>MKSINLHLVVAGATYFNQLDRFQGWSGTPLTPAGQQASLKVGHQLGQLPLTTAFASDTSRSVQTGRAVLTAATQENVELQALSDLRAPFFGGFEGLERAAVWSGFATKLGYGSLATFAADQTPSELQTLLHDHDSAGLAESGAEFWQRYVRGLQTVFTATPDHGHALVIVDSSSMRALLYRATGEQPHQADLAASAVATLTYDGDNLQPLSEA</sequence>
<dbReference type="SUPFAM" id="SSF53254">
    <property type="entry name" value="Phosphoglycerate mutase-like"/>
    <property type="match status" value="1"/>
</dbReference>
<dbReference type="InterPro" id="IPR029033">
    <property type="entry name" value="His_PPase_superfam"/>
</dbReference>
<evidence type="ECO:0000256" key="1">
    <source>
        <dbReference type="ARBA" id="ARBA00006717"/>
    </source>
</evidence>
<dbReference type="Gene3D" id="3.40.50.1240">
    <property type="entry name" value="Phosphoglycerate mutase-like"/>
    <property type="match status" value="1"/>
</dbReference>
<accession>A0A3R8J8K8</accession>
<evidence type="ECO:0000313" key="7">
    <source>
        <dbReference type="Proteomes" id="UP000283633"/>
    </source>
</evidence>